<keyword evidence="4" id="KW-0106">Calcium</keyword>
<reference evidence="7" key="1">
    <citation type="journal article" date="2020" name="mSystems">
        <title>Genome- and Community-Level Interaction Insights into Carbon Utilization and Element Cycling Functions of Hydrothermarchaeota in Hydrothermal Sediment.</title>
        <authorList>
            <person name="Zhou Z."/>
            <person name="Liu Y."/>
            <person name="Xu W."/>
            <person name="Pan J."/>
            <person name="Luo Z.H."/>
            <person name="Li M."/>
        </authorList>
    </citation>
    <scope>NUCLEOTIDE SEQUENCE [LARGE SCALE GENOMIC DNA]</scope>
    <source>
        <strain evidence="7">SpSt-508</strain>
    </source>
</reference>
<dbReference type="SUPFAM" id="SSF53649">
    <property type="entry name" value="Alkaline phosphatase-like"/>
    <property type="match status" value="1"/>
</dbReference>
<protein>
    <submittedName>
        <fullName evidence="7">Arylsulfatase</fullName>
    </submittedName>
</protein>
<evidence type="ECO:0000259" key="6">
    <source>
        <dbReference type="Pfam" id="PF00884"/>
    </source>
</evidence>
<dbReference type="PANTHER" id="PTHR42693">
    <property type="entry name" value="ARYLSULFATASE FAMILY MEMBER"/>
    <property type="match status" value="1"/>
</dbReference>
<evidence type="ECO:0000256" key="3">
    <source>
        <dbReference type="ARBA" id="ARBA00022801"/>
    </source>
</evidence>
<dbReference type="EMBL" id="DSVQ01000005">
    <property type="protein sequence ID" value="HGT38034.1"/>
    <property type="molecule type" value="Genomic_DNA"/>
</dbReference>
<dbReference type="GO" id="GO:0046872">
    <property type="term" value="F:metal ion binding"/>
    <property type="evidence" value="ECO:0007669"/>
    <property type="project" value="UniProtKB-KW"/>
</dbReference>
<organism evidence="7">
    <name type="scientific">Schlesneria paludicola</name>
    <dbReference type="NCBI Taxonomy" id="360056"/>
    <lineage>
        <taxon>Bacteria</taxon>
        <taxon>Pseudomonadati</taxon>
        <taxon>Planctomycetota</taxon>
        <taxon>Planctomycetia</taxon>
        <taxon>Planctomycetales</taxon>
        <taxon>Planctomycetaceae</taxon>
        <taxon>Schlesneria</taxon>
    </lineage>
</organism>
<dbReference type="AlphaFoldDB" id="A0A7C4LJC2"/>
<evidence type="ECO:0000313" key="7">
    <source>
        <dbReference type="EMBL" id="HGT38034.1"/>
    </source>
</evidence>
<dbReference type="InterPro" id="IPR017850">
    <property type="entry name" value="Alkaline_phosphatase_core_sf"/>
</dbReference>
<evidence type="ECO:0000256" key="5">
    <source>
        <dbReference type="SAM" id="MobiDB-lite"/>
    </source>
</evidence>
<dbReference type="Gene3D" id="3.30.1120.10">
    <property type="match status" value="1"/>
</dbReference>
<sequence>MSLTVRWLIVVYGVAVSTVAAECAEAPRPNILFVFADDLGYSDLGCYGGEIDTPHLDRLARNGLRFTQFYNSARCWPSRAALLTGYYPQQVRRDTVPGIRSGNQGVRQGWAKLLPQLLQPAGYRSYHSGKWHVDGLLLAGGFDRAYCLEDHNRFFYPQQHLLNDQKLPPIPKEQPRYATTLITDYALEFLREHAQHHARQPFFAYVCYTAPHFPLHALEEDIAKYRDRYLAGWEALRKDRWQRQTEMGLLQCGLSPLERDVGPPYHFPDALEKLGPGEVNRPLPWDELTPQQQRFQADKMAIHAAMVDRMDREIGRLIEELRRMQVFENTLIFFASDNGASAEIMVRGDGHDPAAAPGSAESYLCLGPGFSSLANTPFRRHKTWVHEGGIATPLIVHWPAGIKARGELRHTPAHLIDIVPTVLELAGLPHPASWQGKPVPALPGISLVPLFARDAPLPRTAFWWLHEGNRAVRVGDWKLVAAGANGPWELYDLHADRSETRNLAEQHPEKVRELERVWTTMYEQARMLAEQDLPPDSSARPKAKNKKQRE</sequence>
<dbReference type="GO" id="GO:0004065">
    <property type="term" value="F:arylsulfatase activity"/>
    <property type="evidence" value="ECO:0007669"/>
    <property type="project" value="TreeGrafter"/>
</dbReference>
<dbReference type="InterPro" id="IPR000917">
    <property type="entry name" value="Sulfatase_N"/>
</dbReference>
<dbReference type="CDD" id="cd16025">
    <property type="entry name" value="PAS_like"/>
    <property type="match status" value="1"/>
</dbReference>
<dbReference type="Pfam" id="PF00884">
    <property type="entry name" value="Sulfatase"/>
    <property type="match status" value="1"/>
</dbReference>
<dbReference type="InterPro" id="IPR024607">
    <property type="entry name" value="Sulfatase_CS"/>
</dbReference>
<proteinExistence type="inferred from homology"/>
<comment type="similarity">
    <text evidence="1">Belongs to the sulfatase family.</text>
</comment>
<dbReference type="PROSITE" id="PS00149">
    <property type="entry name" value="SULFATASE_2"/>
    <property type="match status" value="1"/>
</dbReference>
<name>A0A7C4LJC2_9PLAN</name>
<accession>A0A7C4LJC2</accession>
<dbReference type="InterPro" id="IPR050738">
    <property type="entry name" value="Sulfatase"/>
</dbReference>
<feature type="compositionally biased region" description="Basic residues" evidence="5">
    <location>
        <begin position="541"/>
        <end position="550"/>
    </location>
</feature>
<dbReference type="Gene3D" id="3.40.720.10">
    <property type="entry name" value="Alkaline Phosphatase, subunit A"/>
    <property type="match status" value="1"/>
</dbReference>
<feature type="domain" description="Sulfatase N-terminal" evidence="6">
    <location>
        <begin position="29"/>
        <end position="427"/>
    </location>
</feature>
<feature type="region of interest" description="Disordered" evidence="5">
    <location>
        <begin position="528"/>
        <end position="550"/>
    </location>
</feature>
<evidence type="ECO:0000256" key="2">
    <source>
        <dbReference type="ARBA" id="ARBA00022723"/>
    </source>
</evidence>
<evidence type="ECO:0000256" key="1">
    <source>
        <dbReference type="ARBA" id="ARBA00008779"/>
    </source>
</evidence>
<keyword evidence="2" id="KW-0479">Metal-binding</keyword>
<comment type="caution">
    <text evidence="7">The sequence shown here is derived from an EMBL/GenBank/DDBJ whole genome shotgun (WGS) entry which is preliminary data.</text>
</comment>
<dbReference type="PANTHER" id="PTHR42693:SF53">
    <property type="entry name" value="ENDO-4-O-SULFATASE"/>
    <property type="match status" value="1"/>
</dbReference>
<evidence type="ECO:0000256" key="4">
    <source>
        <dbReference type="ARBA" id="ARBA00022837"/>
    </source>
</evidence>
<keyword evidence="3" id="KW-0378">Hydrolase</keyword>
<gene>
    <name evidence="7" type="ORF">ENS64_02010</name>
</gene>